<dbReference type="InterPro" id="IPR036291">
    <property type="entry name" value="NAD(P)-bd_dom_sf"/>
</dbReference>
<reference evidence="3" key="1">
    <citation type="submission" date="2020-07" db="EMBL/GenBank/DDBJ databases">
        <title>Genome sequence and genetic diversity analysis of an under-domesticated orphan crop, white fonio (Digitaria exilis).</title>
        <authorList>
            <person name="Bennetzen J.L."/>
            <person name="Chen S."/>
            <person name="Ma X."/>
            <person name="Wang X."/>
            <person name="Yssel A.E.J."/>
            <person name="Chaluvadi S.R."/>
            <person name="Johnson M."/>
            <person name="Gangashetty P."/>
            <person name="Hamidou F."/>
            <person name="Sanogo M.D."/>
            <person name="Zwaenepoel A."/>
            <person name="Wallace J."/>
            <person name="Van De Peer Y."/>
            <person name="Van Deynze A."/>
        </authorList>
    </citation>
    <scope>NUCLEOTIDE SEQUENCE</scope>
    <source>
        <tissue evidence="3">Leaves</tissue>
    </source>
</reference>
<evidence type="ECO:0000256" key="2">
    <source>
        <dbReference type="ARBA" id="ARBA00023002"/>
    </source>
</evidence>
<dbReference type="PANTHER" id="PTHR42898:SF39">
    <property type="entry name" value="OS11G0438700 PROTEIN"/>
    <property type="match status" value="1"/>
</dbReference>
<dbReference type="EMBL" id="JACEFO010002210">
    <property type="protein sequence ID" value="KAF8673012.1"/>
    <property type="molecule type" value="Genomic_DNA"/>
</dbReference>
<sequence>MATNLESCFHLSQLAYPLLVNASIAGGGSIVHISSTAGFLGMAGVALYGTTKGRYKDGGQECKRIPLQRSGDAVEVASVVSFLCMPAASYVTGQVICVDGGRTTSA</sequence>
<dbReference type="OrthoDB" id="673461at2759"/>
<accession>A0A835AUA2</accession>
<dbReference type="Gene3D" id="3.40.50.720">
    <property type="entry name" value="NAD(P)-binding Rossmann-like Domain"/>
    <property type="match status" value="2"/>
</dbReference>
<dbReference type="InterPro" id="IPR045000">
    <property type="entry name" value="TR"/>
</dbReference>
<dbReference type="GO" id="GO:0016491">
    <property type="term" value="F:oxidoreductase activity"/>
    <property type="evidence" value="ECO:0007669"/>
    <property type="project" value="UniProtKB-KW"/>
</dbReference>
<organism evidence="3 4">
    <name type="scientific">Digitaria exilis</name>
    <dbReference type="NCBI Taxonomy" id="1010633"/>
    <lineage>
        <taxon>Eukaryota</taxon>
        <taxon>Viridiplantae</taxon>
        <taxon>Streptophyta</taxon>
        <taxon>Embryophyta</taxon>
        <taxon>Tracheophyta</taxon>
        <taxon>Spermatophyta</taxon>
        <taxon>Magnoliopsida</taxon>
        <taxon>Liliopsida</taxon>
        <taxon>Poales</taxon>
        <taxon>Poaceae</taxon>
        <taxon>PACMAD clade</taxon>
        <taxon>Panicoideae</taxon>
        <taxon>Panicodae</taxon>
        <taxon>Paniceae</taxon>
        <taxon>Anthephorinae</taxon>
        <taxon>Digitaria</taxon>
    </lineage>
</organism>
<evidence type="ECO:0000313" key="4">
    <source>
        <dbReference type="Proteomes" id="UP000636709"/>
    </source>
</evidence>
<keyword evidence="4" id="KW-1185">Reference proteome</keyword>
<dbReference type="Pfam" id="PF13561">
    <property type="entry name" value="adh_short_C2"/>
    <property type="match status" value="1"/>
</dbReference>
<dbReference type="SUPFAM" id="SSF51735">
    <property type="entry name" value="NAD(P)-binding Rossmann-fold domains"/>
    <property type="match status" value="1"/>
</dbReference>
<dbReference type="InterPro" id="IPR002347">
    <property type="entry name" value="SDR_fam"/>
</dbReference>
<name>A0A835AUA2_9POAL</name>
<protein>
    <submittedName>
        <fullName evidence="3">Uncharacterized protein</fullName>
    </submittedName>
</protein>
<dbReference type="PANTHER" id="PTHR42898">
    <property type="entry name" value="TROPINONE REDUCTASE"/>
    <property type="match status" value="1"/>
</dbReference>
<evidence type="ECO:0000256" key="1">
    <source>
        <dbReference type="ARBA" id="ARBA00022857"/>
    </source>
</evidence>
<gene>
    <name evidence="3" type="ORF">HU200_049084</name>
</gene>
<dbReference type="AlphaFoldDB" id="A0A835AUA2"/>
<dbReference type="Pfam" id="PF00106">
    <property type="entry name" value="adh_short"/>
    <property type="match status" value="1"/>
</dbReference>
<evidence type="ECO:0000313" key="3">
    <source>
        <dbReference type="EMBL" id="KAF8673012.1"/>
    </source>
</evidence>
<dbReference type="Proteomes" id="UP000636709">
    <property type="component" value="Unassembled WGS sequence"/>
</dbReference>
<keyword evidence="1" id="KW-0521">NADP</keyword>
<keyword evidence="2" id="KW-0560">Oxidoreductase</keyword>
<proteinExistence type="predicted"/>
<comment type="caution">
    <text evidence="3">The sequence shown here is derived from an EMBL/GenBank/DDBJ whole genome shotgun (WGS) entry which is preliminary data.</text>
</comment>